<evidence type="ECO:0000256" key="8">
    <source>
        <dbReference type="ARBA" id="ARBA00023125"/>
    </source>
</evidence>
<dbReference type="Pfam" id="PF00589">
    <property type="entry name" value="Phage_integrase"/>
    <property type="match status" value="1"/>
</dbReference>
<evidence type="ECO:0000313" key="17">
    <source>
        <dbReference type="Proteomes" id="UP000462501"/>
    </source>
</evidence>
<evidence type="ECO:0000256" key="4">
    <source>
        <dbReference type="ARBA" id="ARBA00022490"/>
    </source>
</evidence>
<dbReference type="GO" id="GO:0003677">
    <property type="term" value="F:DNA binding"/>
    <property type="evidence" value="ECO:0007669"/>
    <property type="project" value="UniProtKB-UniRule"/>
</dbReference>
<accession>A0A845T7N8</accession>
<evidence type="ECO:0000313" key="16">
    <source>
        <dbReference type="Proteomes" id="UP000446348"/>
    </source>
</evidence>
<evidence type="ECO:0000256" key="2">
    <source>
        <dbReference type="ARBA" id="ARBA00004496"/>
    </source>
</evidence>
<dbReference type="OrthoDB" id="9801717at2"/>
<feature type="domain" description="Core-binding (CB)" evidence="13">
    <location>
        <begin position="39"/>
        <end position="121"/>
    </location>
</feature>
<dbReference type="InterPro" id="IPR044068">
    <property type="entry name" value="CB"/>
</dbReference>
<evidence type="ECO:0000256" key="11">
    <source>
        <dbReference type="PROSITE-ProRule" id="PRU01248"/>
    </source>
</evidence>
<protein>
    <submittedName>
        <fullName evidence="14 15">Integrase</fullName>
    </submittedName>
</protein>
<proteinExistence type="inferred from homology"/>
<reference evidence="15 17" key="2">
    <citation type="submission" date="2019-06" db="EMBL/GenBank/DDBJ databases">
        <title>Draft genome sequences of 15 bacterial species constituting the stable defined intestinal microbiota of the GM15 gnotobiotic mouse model.</title>
        <authorList>
            <person name="Elie C."/>
            <person name="Mathieu A."/>
            <person name="Saliou A."/>
            <person name="Darnaud M."/>
            <person name="Leulier F."/>
            <person name="Tamellini A."/>
        </authorList>
    </citation>
    <scope>NUCLEOTIDE SEQUENCE [LARGE SCALE GENOMIC DNA]</scope>
    <source>
        <strain evidence="15 17">JM4-15</strain>
    </source>
</reference>
<keyword evidence="10" id="KW-0131">Cell cycle</keyword>
<dbReference type="Gene3D" id="1.10.443.10">
    <property type="entry name" value="Intergrase catalytic core"/>
    <property type="match status" value="1"/>
</dbReference>
<sequence length="318" mass="36406">MDAKQELMIRLEDAGVSREQAESLLKGYQITRRDESGQGSLKRRVAAFLAAKRIDGLSKKTLENYRYTLNIFVEKVNRTVTKITADDLRSYIAWLSEKRGLKDGSLTTHINTLRSFFSWLSAEDVIRKNPMLKIKSQRFDRNRSRRALSQEQLEKLREACRTCKEQALMEFLVSSGCRLSEAAGLRLEDINWRERSVIVCGKGNKSRTVYFSVRAKVMLEKYLHQRKGGEALFSSVKTPYPGMKSRAIQRILKGLGERAGIHIYPHLLRHTFATQALAGGMDITVIQRLLGHKDTKTTLIYAELSEEAVRYQYNKIVA</sequence>
<gene>
    <name evidence="14" type="ORF">D3Z39_14315</name>
    <name evidence="15" type="ORF">FMM72_14245</name>
</gene>
<dbReference type="SUPFAM" id="SSF56349">
    <property type="entry name" value="DNA breaking-rejoining enzymes"/>
    <property type="match status" value="1"/>
</dbReference>
<dbReference type="NCBIfam" id="NF040815">
    <property type="entry name" value="recomb_XerA_Arch"/>
    <property type="match status" value="1"/>
</dbReference>
<evidence type="ECO:0000256" key="10">
    <source>
        <dbReference type="ARBA" id="ARBA00023306"/>
    </source>
</evidence>
<evidence type="ECO:0000313" key="15">
    <source>
        <dbReference type="EMBL" id="NDO40371.1"/>
    </source>
</evidence>
<keyword evidence="6" id="KW-0159">Chromosome partition</keyword>
<dbReference type="GO" id="GO:0007059">
    <property type="term" value="P:chromosome segregation"/>
    <property type="evidence" value="ECO:0007669"/>
    <property type="project" value="UniProtKB-KW"/>
</dbReference>
<dbReference type="EMBL" id="QXWZ01000031">
    <property type="protein sequence ID" value="NBI80016.1"/>
    <property type="molecule type" value="Genomic_DNA"/>
</dbReference>
<dbReference type="GO" id="GO:0051301">
    <property type="term" value="P:cell division"/>
    <property type="evidence" value="ECO:0007669"/>
    <property type="project" value="UniProtKB-KW"/>
</dbReference>
<keyword evidence="5" id="KW-0132">Cell division</keyword>
<feature type="domain" description="Tyr recombinase" evidence="12">
    <location>
        <begin position="143"/>
        <end position="314"/>
    </location>
</feature>
<comment type="subcellular location">
    <subcellularLocation>
        <location evidence="2">Cytoplasm</location>
    </subcellularLocation>
</comment>
<keyword evidence="7" id="KW-0229">DNA integration</keyword>
<comment type="caution">
    <text evidence="15">The sequence shown here is derived from an EMBL/GenBank/DDBJ whole genome shotgun (WGS) entry which is preliminary data.</text>
</comment>
<dbReference type="RefSeq" id="WP_160210739.1">
    <property type="nucleotide sequence ID" value="NZ_JANJZM010000017.1"/>
</dbReference>
<organism evidence="15 17">
    <name type="scientific">Anaerotruncus colihominis</name>
    <dbReference type="NCBI Taxonomy" id="169435"/>
    <lineage>
        <taxon>Bacteria</taxon>
        <taxon>Bacillati</taxon>
        <taxon>Bacillota</taxon>
        <taxon>Clostridia</taxon>
        <taxon>Eubacteriales</taxon>
        <taxon>Oscillospiraceae</taxon>
        <taxon>Anaerotruncus</taxon>
    </lineage>
</organism>
<dbReference type="PANTHER" id="PTHR30349:SF77">
    <property type="entry name" value="TYROSINE RECOMBINASE XERC"/>
    <property type="match status" value="1"/>
</dbReference>
<keyword evidence="4" id="KW-0963">Cytoplasm</keyword>
<dbReference type="InterPro" id="IPR011010">
    <property type="entry name" value="DNA_brk_join_enz"/>
</dbReference>
<dbReference type="InterPro" id="IPR002104">
    <property type="entry name" value="Integrase_catalytic"/>
</dbReference>
<evidence type="ECO:0000256" key="7">
    <source>
        <dbReference type="ARBA" id="ARBA00022908"/>
    </source>
</evidence>
<dbReference type="GO" id="GO:0006310">
    <property type="term" value="P:DNA recombination"/>
    <property type="evidence" value="ECO:0007669"/>
    <property type="project" value="UniProtKB-KW"/>
</dbReference>
<comment type="function">
    <text evidence="1">Site-specific tyrosine recombinase, which acts by catalyzing the cutting and rejoining of the recombining DNA molecules.</text>
</comment>
<dbReference type="Pfam" id="PF13495">
    <property type="entry name" value="Phage_int_SAM_4"/>
    <property type="match status" value="1"/>
</dbReference>
<dbReference type="Gene3D" id="1.10.150.130">
    <property type="match status" value="1"/>
</dbReference>
<dbReference type="PANTHER" id="PTHR30349">
    <property type="entry name" value="PHAGE INTEGRASE-RELATED"/>
    <property type="match status" value="1"/>
</dbReference>
<dbReference type="AlphaFoldDB" id="A0A845T7N8"/>
<dbReference type="PROSITE" id="PS51900">
    <property type="entry name" value="CB"/>
    <property type="match status" value="1"/>
</dbReference>
<dbReference type="Proteomes" id="UP000446348">
    <property type="component" value="Unassembled WGS sequence"/>
</dbReference>
<evidence type="ECO:0000256" key="6">
    <source>
        <dbReference type="ARBA" id="ARBA00022829"/>
    </source>
</evidence>
<dbReference type="InterPro" id="IPR013762">
    <property type="entry name" value="Integrase-like_cat_sf"/>
</dbReference>
<dbReference type="InterPro" id="IPR010998">
    <property type="entry name" value="Integrase_recombinase_N"/>
</dbReference>
<dbReference type="EMBL" id="VIQT01000020">
    <property type="protein sequence ID" value="NDO40371.1"/>
    <property type="molecule type" value="Genomic_DNA"/>
</dbReference>
<evidence type="ECO:0000256" key="9">
    <source>
        <dbReference type="ARBA" id="ARBA00023172"/>
    </source>
</evidence>
<dbReference type="PROSITE" id="PS51898">
    <property type="entry name" value="TYR_RECOMBINASE"/>
    <property type="match status" value="1"/>
</dbReference>
<dbReference type="GO" id="GO:0015074">
    <property type="term" value="P:DNA integration"/>
    <property type="evidence" value="ECO:0007669"/>
    <property type="project" value="UniProtKB-KW"/>
</dbReference>
<evidence type="ECO:0000256" key="1">
    <source>
        <dbReference type="ARBA" id="ARBA00003283"/>
    </source>
</evidence>
<evidence type="ECO:0000259" key="13">
    <source>
        <dbReference type="PROSITE" id="PS51900"/>
    </source>
</evidence>
<dbReference type="InterPro" id="IPR004107">
    <property type="entry name" value="Integrase_SAM-like_N"/>
</dbReference>
<evidence type="ECO:0000313" key="14">
    <source>
        <dbReference type="EMBL" id="NBI80016.1"/>
    </source>
</evidence>
<keyword evidence="9" id="KW-0233">DNA recombination</keyword>
<evidence type="ECO:0000259" key="12">
    <source>
        <dbReference type="PROSITE" id="PS51898"/>
    </source>
</evidence>
<dbReference type="GO" id="GO:0005737">
    <property type="term" value="C:cytoplasm"/>
    <property type="evidence" value="ECO:0007669"/>
    <property type="project" value="UniProtKB-SubCell"/>
</dbReference>
<evidence type="ECO:0000256" key="5">
    <source>
        <dbReference type="ARBA" id="ARBA00022618"/>
    </source>
</evidence>
<reference evidence="14 16" key="1">
    <citation type="submission" date="2018-08" db="EMBL/GenBank/DDBJ databases">
        <title>Murine metabolic-syndrome-specific gut microbial biobank.</title>
        <authorList>
            <person name="Liu C."/>
        </authorList>
    </citation>
    <scope>NUCLEOTIDE SEQUENCE [LARGE SCALE GENOMIC DNA]</scope>
    <source>
        <strain evidence="14 16">X69</strain>
    </source>
</reference>
<dbReference type="InterPro" id="IPR050090">
    <property type="entry name" value="Tyrosine_recombinase_XerCD"/>
</dbReference>
<comment type="similarity">
    <text evidence="3">Belongs to the 'phage' integrase family.</text>
</comment>
<dbReference type="Proteomes" id="UP000462501">
    <property type="component" value="Unassembled WGS sequence"/>
</dbReference>
<evidence type="ECO:0000256" key="3">
    <source>
        <dbReference type="ARBA" id="ARBA00008857"/>
    </source>
</evidence>
<name>A0A845T7N8_9FIRM</name>
<keyword evidence="8 11" id="KW-0238">DNA-binding</keyword>